<dbReference type="Proteomes" id="UP001152795">
    <property type="component" value="Unassembled WGS sequence"/>
</dbReference>
<dbReference type="EMBL" id="CACRXK020032348">
    <property type="protein sequence ID" value="CAB4043428.1"/>
    <property type="molecule type" value="Genomic_DNA"/>
</dbReference>
<reference evidence="1" key="1">
    <citation type="submission" date="2020-04" db="EMBL/GenBank/DDBJ databases">
        <authorList>
            <person name="Alioto T."/>
            <person name="Alioto T."/>
            <person name="Gomez Garrido J."/>
        </authorList>
    </citation>
    <scope>NUCLEOTIDE SEQUENCE</scope>
    <source>
        <strain evidence="1">A484AB</strain>
    </source>
</reference>
<gene>
    <name evidence="1" type="ORF">PACLA_8A088341</name>
</gene>
<feature type="non-terminal residue" evidence="1">
    <location>
        <position position="1"/>
    </location>
</feature>
<comment type="caution">
    <text evidence="1">The sequence shown here is derived from an EMBL/GenBank/DDBJ whole genome shotgun (WGS) entry which is preliminary data.</text>
</comment>
<dbReference type="GO" id="GO:0005737">
    <property type="term" value="C:cytoplasm"/>
    <property type="evidence" value="ECO:0007669"/>
    <property type="project" value="TreeGrafter"/>
</dbReference>
<accession>A0A6S7KHC0</accession>
<dbReference type="AlphaFoldDB" id="A0A6S7KHC0"/>
<evidence type="ECO:0000313" key="1">
    <source>
        <dbReference type="EMBL" id="CAB4043428.1"/>
    </source>
</evidence>
<proteinExistence type="predicted"/>
<organism evidence="1 2">
    <name type="scientific">Paramuricea clavata</name>
    <name type="common">Red gorgonian</name>
    <name type="synonym">Violescent sea-whip</name>
    <dbReference type="NCBI Taxonomy" id="317549"/>
    <lineage>
        <taxon>Eukaryota</taxon>
        <taxon>Metazoa</taxon>
        <taxon>Cnidaria</taxon>
        <taxon>Anthozoa</taxon>
        <taxon>Octocorallia</taxon>
        <taxon>Malacalcyonacea</taxon>
        <taxon>Plexauridae</taxon>
        <taxon>Paramuricea</taxon>
    </lineage>
</organism>
<sequence>MKIFLIRSQSLELSEFLDSEGIWSLFDDVETFPEAVCGVARGICKTQAHHVRELINTFTPVMSSAYDNQRVAVTAFFSE</sequence>
<dbReference type="InterPro" id="IPR045206">
    <property type="entry name" value="Maestro_heat-like_prot"/>
</dbReference>
<name>A0A6S7KHC0_PARCT</name>
<protein>
    <submittedName>
        <fullName evidence="1">Uncharacterized protein</fullName>
    </submittedName>
</protein>
<dbReference type="PANTHER" id="PTHR23120:SF0">
    <property type="entry name" value="MAESTRO HEAT-LIKE REPEAT FAMILY MEMBER 1"/>
    <property type="match status" value="1"/>
</dbReference>
<keyword evidence="2" id="KW-1185">Reference proteome</keyword>
<evidence type="ECO:0000313" key="2">
    <source>
        <dbReference type="Proteomes" id="UP001152795"/>
    </source>
</evidence>
<dbReference type="PANTHER" id="PTHR23120">
    <property type="entry name" value="MAESTRO-RELATED HEAT DOMAIN-CONTAINING"/>
    <property type="match status" value="1"/>
</dbReference>